<evidence type="ECO:0000256" key="3">
    <source>
        <dbReference type="SAM" id="Phobius"/>
    </source>
</evidence>
<evidence type="ECO:0000313" key="5">
    <source>
        <dbReference type="Proteomes" id="UP000186019"/>
    </source>
</evidence>
<dbReference type="AlphaFoldDB" id="A0A1N7FHE5"/>
<protein>
    <recommendedName>
        <fullName evidence="6">Prophage tail length tape measure protein</fullName>
    </recommendedName>
</protein>
<organism evidence="4 5">
    <name type="scientific">Roseovarius nanhaiticus</name>
    <dbReference type="NCBI Taxonomy" id="573024"/>
    <lineage>
        <taxon>Bacteria</taxon>
        <taxon>Pseudomonadati</taxon>
        <taxon>Pseudomonadota</taxon>
        <taxon>Alphaproteobacteria</taxon>
        <taxon>Rhodobacterales</taxon>
        <taxon>Roseobacteraceae</taxon>
        <taxon>Roseovarius</taxon>
    </lineage>
</organism>
<feature type="transmembrane region" description="Helical" evidence="3">
    <location>
        <begin position="269"/>
        <end position="292"/>
    </location>
</feature>
<evidence type="ECO:0000256" key="1">
    <source>
        <dbReference type="SAM" id="Coils"/>
    </source>
</evidence>
<evidence type="ECO:0000313" key="4">
    <source>
        <dbReference type="EMBL" id="SIR99656.1"/>
    </source>
</evidence>
<evidence type="ECO:0000256" key="2">
    <source>
        <dbReference type="SAM" id="MobiDB-lite"/>
    </source>
</evidence>
<dbReference type="EMBL" id="FTNV01000001">
    <property type="protein sequence ID" value="SIR99656.1"/>
    <property type="molecule type" value="Genomic_DNA"/>
</dbReference>
<keyword evidence="5" id="KW-1185">Reference proteome</keyword>
<proteinExistence type="predicted"/>
<accession>A0A1N7FHE5</accession>
<keyword evidence="3" id="KW-0812">Transmembrane</keyword>
<reference evidence="5" key="1">
    <citation type="submission" date="2017-01" db="EMBL/GenBank/DDBJ databases">
        <authorList>
            <person name="Varghese N."/>
            <person name="Submissions S."/>
        </authorList>
    </citation>
    <scope>NUCLEOTIDE SEQUENCE [LARGE SCALE GENOMIC DNA]</scope>
    <source>
        <strain evidence="5">DSM 29590</strain>
    </source>
</reference>
<gene>
    <name evidence="4" type="ORF">SAMN05421666_1038</name>
</gene>
<evidence type="ECO:0008006" key="6">
    <source>
        <dbReference type="Google" id="ProtNLM"/>
    </source>
</evidence>
<dbReference type="Proteomes" id="UP000186019">
    <property type="component" value="Unassembled WGS sequence"/>
</dbReference>
<feature type="region of interest" description="Disordered" evidence="2">
    <location>
        <begin position="596"/>
        <end position="622"/>
    </location>
</feature>
<name>A0A1N7FHE5_9RHOB</name>
<dbReference type="OrthoDB" id="7710249at2"/>
<sequence length="953" mass="98987">MTDTHELRLKIDAAPAKRGASEFTAAIESVKRAVRDLERDSTGAFTTLRKGLQATQAPAGKPAQAVAMTSISTAARQAETQVNTLQRQLNKTGNTAGLSRVDSAYASFRKEMQAGISTAEQLRVAKDRLAQSMHEVREEAKGANEVQRLRTQYQRTQAALDPLTTGTHAYRRAVLAAEQAHRAGAISTTQMNRTLAQAKEAYLGAGAAADNYAAQQARQFGTRAGWGMGMQKGGVRQLGLQLNQIGQVAGMATSMEQALKSASYQAADIGLVFGGMGIAIGAVAGVVLPLLIDRLYDVIPPTKTLKDALSDLDSAIDKARSSAAKTSDFDALKDAYGRVTTEVERLVDVQNRLAQIDAAKALREARDALFDESGGVGWLDSLAGYADNAGGRARRLRDELNLTMQEATALESMFTESKGLTNADALADSYAAMRRHIIDAAGGMQNLTKDQIAVVQSLTQSEDAARRFAATTQQGGDATQRSADSASSLSFTIGTAADEAGRLLANLNSVPGALSIMGKSVGEQISSLQAQNKSLGLQIEGGLSSAAASRRVQLDDMIAKGIERGQPLGVEQIAPRLAEIDALDAAAKKQEALRKRLQKANAPAKKAGGGSRSASISEEAKARDRLNDSIQNQLSSLQQEATAQALLTSNRYQSTEAARLAAEAMAQNAGQIDATTESILRQIDAQAQANEQIRNAPAPLTQVAANSLQQGLKQGLSAALQGDTQNFAAQLSQTVRASIADALATKIVDSLGIDQLFNLGAASAATQMQTAIATGGSIAASQISAAMTGAAATSAASGAASSGGGGLFGWVGSLFGGASVPTAAEGMGPGAPAVSRAMVSPSIFQGAPQYAEGTANTSGIPAILHDNEAVVPLSRGRKIPVDLSGAEGGGDSRSVILNGGVNVTVAEREKGEGDAQFAQRIGEAMQDQLEALIDSKIFSAARYGGALNPRGGR</sequence>
<dbReference type="RefSeq" id="WP_076531566.1">
    <property type="nucleotide sequence ID" value="NZ_FOAC01000001.1"/>
</dbReference>
<feature type="coiled-coil region" evidence="1">
    <location>
        <begin position="68"/>
        <end position="95"/>
    </location>
</feature>
<keyword evidence="1" id="KW-0175">Coiled coil</keyword>
<keyword evidence="3" id="KW-0472">Membrane</keyword>
<keyword evidence="3" id="KW-1133">Transmembrane helix</keyword>